<dbReference type="GO" id="GO:0008408">
    <property type="term" value="F:3'-5' exonuclease activity"/>
    <property type="evidence" value="ECO:0007669"/>
    <property type="project" value="InterPro"/>
</dbReference>
<dbReference type="Pfam" id="PF01612">
    <property type="entry name" value="DNA_pol_A_exo1"/>
    <property type="match status" value="1"/>
</dbReference>
<dbReference type="GO" id="GO:0003676">
    <property type="term" value="F:nucleic acid binding"/>
    <property type="evidence" value="ECO:0007669"/>
    <property type="project" value="InterPro"/>
</dbReference>
<organism evidence="2">
    <name type="scientific">marine metagenome</name>
    <dbReference type="NCBI Taxonomy" id="408172"/>
    <lineage>
        <taxon>unclassified sequences</taxon>
        <taxon>metagenomes</taxon>
        <taxon>ecological metagenomes</taxon>
    </lineage>
</organism>
<proteinExistence type="predicted"/>
<dbReference type="Gene3D" id="3.30.420.10">
    <property type="entry name" value="Ribonuclease H-like superfamily/Ribonuclease H"/>
    <property type="match status" value="1"/>
</dbReference>
<feature type="domain" description="3'-5' exonuclease" evidence="1">
    <location>
        <begin position="1"/>
        <end position="171"/>
    </location>
</feature>
<dbReference type="InterPro" id="IPR036397">
    <property type="entry name" value="RNaseH_sf"/>
</dbReference>
<dbReference type="CDD" id="cd06142">
    <property type="entry name" value="RNaseD_exo"/>
    <property type="match status" value="1"/>
</dbReference>
<dbReference type="EMBL" id="UINC01018585">
    <property type="protein sequence ID" value="SVA78194.1"/>
    <property type="molecule type" value="Genomic_DNA"/>
</dbReference>
<dbReference type="InterPro" id="IPR002562">
    <property type="entry name" value="3'-5'_exonuclease_dom"/>
</dbReference>
<evidence type="ECO:0000259" key="1">
    <source>
        <dbReference type="SMART" id="SM00474"/>
    </source>
</evidence>
<dbReference type="PANTHER" id="PTHR47649">
    <property type="entry name" value="RIBONUCLEASE D"/>
    <property type="match status" value="1"/>
</dbReference>
<dbReference type="GO" id="GO:0006139">
    <property type="term" value="P:nucleobase-containing compound metabolic process"/>
    <property type="evidence" value="ECO:0007669"/>
    <property type="project" value="InterPro"/>
</dbReference>
<dbReference type="PANTHER" id="PTHR47649:SF1">
    <property type="entry name" value="RIBONUCLEASE D"/>
    <property type="match status" value="1"/>
</dbReference>
<reference evidence="2" key="1">
    <citation type="submission" date="2018-05" db="EMBL/GenBank/DDBJ databases">
        <authorList>
            <person name="Lanie J.A."/>
            <person name="Ng W.-L."/>
            <person name="Kazmierczak K.M."/>
            <person name="Andrzejewski T.M."/>
            <person name="Davidsen T.M."/>
            <person name="Wayne K.J."/>
            <person name="Tettelin H."/>
            <person name="Glass J.I."/>
            <person name="Rusch D."/>
            <person name="Podicherti R."/>
            <person name="Tsui H.-C.T."/>
            <person name="Winkler M.E."/>
        </authorList>
    </citation>
    <scope>NUCLEOTIDE SEQUENCE</scope>
</reference>
<evidence type="ECO:0000313" key="2">
    <source>
        <dbReference type="EMBL" id="SVA78194.1"/>
    </source>
</evidence>
<dbReference type="SUPFAM" id="SSF53098">
    <property type="entry name" value="Ribonuclease H-like"/>
    <property type="match status" value="1"/>
</dbReference>
<protein>
    <recommendedName>
        <fullName evidence="1">3'-5' exonuclease domain-containing protein</fullName>
    </recommendedName>
</protein>
<dbReference type="AlphaFoldDB" id="A0A381YMK0"/>
<dbReference type="InterPro" id="IPR012337">
    <property type="entry name" value="RNaseH-like_sf"/>
</dbReference>
<accession>A0A381YMK0</accession>
<dbReference type="SMART" id="SM00474">
    <property type="entry name" value="35EXOc"/>
    <property type="match status" value="1"/>
</dbReference>
<gene>
    <name evidence="2" type="ORF">METZ01_LOCUS131048</name>
</gene>
<dbReference type="InterPro" id="IPR051086">
    <property type="entry name" value="RNase_D-like"/>
</dbReference>
<name>A0A381YMK0_9ZZZZ</name>
<sequence length="218" mass="24640">MTYSITSDIPDNLLELYLSKQEIAIDSEFHGLRLYRDEVCLIQICDDKKNVSLVKPDTNKAPPNLKQLLTDPGVTKIFHFAISDVAFIKTSLDIEVTPFCCTKVMSKLIRTYTQGHGLKDLCLELLGHELNKEQQQTNWSQNNLTQKQLEYAAKDVLDLIQIYHKLSQMMVNRPSLSTGTTIRELNNKAQSMLPGLVELLIHGYGDKDGGWGSSLFSH</sequence>